<evidence type="ECO:0000259" key="1">
    <source>
        <dbReference type="Pfam" id="PF00675"/>
    </source>
</evidence>
<name>A0A2H8TTQ2_9HEMI</name>
<dbReference type="SUPFAM" id="SSF63411">
    <property type="entry name" value="LuxS/MPP-like metallohydrolase"/>
    <property type="match status" value="2"/>
</dbReference>
<accession>A0A2H8TTQ2</accession>
<dbReference type="PANTHER" id="PTHR11851">
    <property type="entry name" value="METALLOPROTEASE"/>
    <property type="match status" value="1"/>
</dbReference>
<dbReference type="InterPro" id="IPR050361">
    <property type="entry name" value="MPP/UQCRC_Complex"/>
</dbReference>
<protein>
    <submittedName>
        <fullName evidence="3">Cytochrome b-c1 complex subunit 2, mitochondrial</fullName>
    </submittedName>
</protein>
<dbReference type="GO" id="GO:0046872">
    <property type="term" value="F:metal ion binding"/>
    <property type="evidence" value="ECO:0007669"/>
    <property type="project" value="InterPro"/>
</dbReference>
<gene>
    <name evidence="3" type="primary">Uqcrc2_0</name>
</gene>
<dbReference type="InterPro" id="IPR011249">
    <property type="entry name" value="Metalloenz_LuxS/M16"/>
</dbReference>
<dbReference type="Pfam" id="PF05193">
    <property type="entry name" value="Peptidase_M16_C"/>
    <property type="match status" value="1"/>
</dbReference>
<dbReference type="AlphaFoldDB" id="A0A2H8TTQ2"/>
<dbReference type="FunFam" id="3.30.830.10:FF:000039">
    <property type="entry name" value="Ubiquinol-cytochrome c reductase core subunit 2"/>
    <property type="match status" value="1"/>
</dbReference>
<evidence type="ECO:0000313" key="3">
    <source>
        <dbReference type="EMBL" id="MBW17606.1"/>
    </source>
</evidence>
<feature type="domain" description="Peptidase M16 N-terminal" evidence="1">
    <location>
        <begin position="46"/>
        <end position="188"/>
    </location>
</feature>
<dbReference type="OrthoDB" id="6369905at2759"/>
<reference evidence="3" key="1">
    <citation type="submission" date="2017-10" db="EMBL/GenBank/DDBJ databases">
        <title>Transcriptome Assembly of Sugarcane Aphid Adults.</title>
        <authorList>
            <person name="Scully E.D."/>
            <person name="Palmer N.A."/>
            <person name="Geib S.M."/>
            <person name="Sarath G."/>
            <person name="Sattler S.E."/>
        </authorList>
    </citation>
    <scope>NUCLEOTIDE SEQUENCE</scope>
    <source>
        <tissue evidence="3">Whole body</tissue>
    </source>
</reference>
<organism evidence="3">
    <name type="scientific">Melanaphis sacchari</name>
    <dbReference type="NCBI Taxonomy" id="742174"/>
    <lineage>
        <taxon>Eukaryota</taxon>
        <taxon>Metazoa</taxon>
        <taxon>Ecdysozoa</taxon>
        <taxon>Arthropoda</taxon>
        <taxon>Hexapoda</taxon>
        <taxon>Insecta</taxon>
        <taxon>Pterygota</taxon>
        <taxon>Neoptera</taxon>
        <taxon>Paraneoptera</taxon>
        <taxon>Hemiptera</taxon>
        <taxon>Sternorrhyncha</taxon>
        <taxon>Aphidomorpha</taxon>
        <taxon>Aphidoidea</taxon>
        <taxon>Aphididae</taxon>
        <taxon>Aphidini</taxon>
        <taxon>Melanaphis</taxon>
    </lineage>
</organism>
<sequence length="444" mass="48002">MSMSTLKTPVMNNIAKRCYASKSAAALSIKGPQVQTKKLPNNSLVVAVPDYPTNIGRVSVTFLAGSRYEDPENAGISHLVRSSAGLSTELSSTFSIVRNLGHLGTNYYVTSDRETITYTIEAHKDNLVSSLKYFIDSISNQSFKPWELSDNMKRVQYELLTIPPELRVLDLAHKAAYRNALGNTVFLPKYNAKKLGTEHLLYYVKKNFNAQNTIISSVGVDVDTLVHISEDLNLPTGNANQTPKTKYYGGDVRKSKALDATYLAVVGEGVSYKDSQSASYAVLQYLLGKGSSVKWGVGQGVLEQSILKANSSDNFAVSAVNYNYSDSGLFGFLLAYNGKDIGNVLKTAVQSLRSPTVTETEVNRAKKQLIFSLVSASESSTGVLENITQQAVTTGQVIPFEKLIAAVEAVTVEDVKKAAGKVAGSKLSLAGYGNVATTPYLDNL</sequence>
<dbReference type="Pfam" id="PF00675">
    <property type="entry name" value="Peptidase_M16"/>
    <property type="match status" value="1"/>
</dbReference>
<dbReference type="EMBL" id="GFXV01005801">
    <property type="protein sequence ID" value="MBW17606.1"/>
    <property type="molecule type" value="Transcribed_RNA"/>
</dbReference>
<feature type="domain" description="Peptidase M16 C-terminal" evidence="2">
    <location>
        <begin position="198"/>
        <end position="369"/>
    </location>
</feature>
<evidence type="ECO:0000259" key="2">
    <source>
        <dbReference type="Pfam" id="PF05193"/>
    </source>
</evidence>
<dbReference type="PANTHER" id="PTHR11851:SF226">
    <property type="entry name" value="CYTOCHROME B-C1 COMPLEX SUBUNIT 2, MITOCHONDRIAL"/>
    <property type="match status" value="1"/>
</dbReference>
<dbReference type="InterPro" id="IPR011765">
    <property type="entry name" value="Pept_M16_N"/>
</dbReference>
<dbReference type="InterPro" id="IPR007863">
    <property type="entry name" value="Peptidase_M16_C"/>
</dbReference>
<dbReference type="GO" id="GO:0005739">
    <property type="term" value="C:mitochondrion"/>
    <property type="evidence" value="ECO:0007669"/>
    <property type="project" value="TreeGrafter"/>
</dbReference>
<dbReference type="Gene3D" id="3.30.830.10">
    <property type="entry name" value="Metalloenzyme, LuxS/M16 peptidase-like"/>
    <property type="match status" value="2"/>
</dbReference>
<proteinExistence type="predicted"/>